<accession>A0AAN8JP84</accession>
<comment type="caution">
    <text evidence="1">The sequence shown here is derived from an EMBL/GenBank/DDBJ whole genome shotgun (WGS) entry which is preliminary data.</text>
</comment>
<protein>
    <submittedName>
        <fullName evidence="1">Uncharacterized protein</fullName>
    </submittedName>
</protein>
<evidence type="ECO:0000313" key="1">
    <source>
        <dbReference type="EMBL" id="KAK6179343.1"/>
    </source>
</evidence>
<organism evidence="1 2">
    <name type="scientific">Patella caerulea</name>
    <name type="common">Rayed Mediterranean limpet</name>
    <dbReference type="NCBI Taxonomy" id="87958"/>
    <lineage>
        <taxon>Eukaryota</taxon>
        <taxon>Metazoa</taxon>
        <taxon>Spiralia</taxon>
        <taxon>Lophotrochozoa</taxon>
        <taxon>Mollusca</taxon>
        <taxon>Gastropoda</taxon>
        <taxon>Patellogastropoda</taxon>
        <taxon>Patelloidea</taxon>
        <taxon>Patellidae</taxon>
        <taxon>Patella</taxon>
    </lineage>
</organism>
<proteinExistence type="predicted"/>
<name>A0AAN8JP84_PATCE</name>
<dbReference type="Proteomes" id="UP001347796">
    <property type="component" value="Unassembled WGS sequence"/>
</dbReference>
<dbReference type="EMBL" id="JAZGQO010000008">
    <property type="protein sequence ID" value="KAK6179343.1"/>
    <property type="molecule type" value="Genomic_DNA"/>
</dbReference>
<sequence>MTSKQNSMDAVSSVYVGHVLCKLAKVRPGICPFGCHDNMFEKQMLTNKLTEEKQRNKYQIKTNIINNKYYFPLIHPIQIHAFNNLKTFCIYQILWLWNTGVLLSDIKTMKIRKMAAATKKKEDKKDK</sequence>
<evidence type="ECO:0000313" key="2">
    <source>
        <dbReference type="Proteomes" id="UP001347796"/>
    </source>
</evidence>
<keyword evidence="2" id="KW-1185">Reference proteome</keyword>
<gene>
    <name evidence="1" type="ORF">SNE40_011728</name>
</gene>
<reference evidence="1 2" key="1">
    <citation type="submission" date="2024-01" db="EMBL/GenBank/DDBJ databases">
        <title>The genome of the rayed Mediterranean limpet Patella caerulea (Linnaeus, 1758).</title>
        <authorList>
            <person name="Anh-Thu Weber A."/>
            <person name="Halstead-Nussloch G."/>
        </authorList>
    </citation>
    <scope>NUCLEOTIDE SEQUENCE [LARGE SCALE GENOMIC DNA]</scope>
    <source>
        <strain evidence="1">AATW-2023a</strain>
        <tissue evidence="1">Whole specimen</tissue>
    </source>
</reference>
<dbReference type="AlphaFoldDB" id="A0AAN8JP84"/>